<accession>A0A8K0L299</accession>
<protein>
    <recommendedName>
        <fullName evidence="8">HTH APSES-type domain-containing protein</fullName>
    </recommendedName>
</protein>
<dbReference type="Gene3D" id="3.10.260.10">
    <property type="entry name" value="Transcription regulator HTH, APSES-type DNA-binding domain"/>
    <property type="match status" value="1"/>
</dbReference>
<evidence type="ECO:0000256" key="7">
    <source>
        <dbReference type="SAM" id="MobiDB-lite"/>
    </source>
</evidence>
<keyword evidence="2" id="KW-0749">Sporulation</keyword>
<dbReference type="PROSITE" id="PS50088">
    <property type="entry name" value="ANK_REPEAT"/>
    <property type="match status" value="2"/>
</dbReference>
<keyword evidence="1" id="KW-0677">Repeat</keyword>
<evidence type="ECO:0000256" key="5">
    <source>
        <dbReference type="PROSITE-ProRule" id="PRU00023"/>
    </source>
</evidence>
<dbReference type="Pfam" id="PF04383">
    <property type="entry name" value="KilA-N"/>
    <property type="match status" value="1"/>
</dbReference>
<evidence type="ECO:0000256" key="6">
    <source>
        <dbReference type="SAM" id="Coils"/>
    </source>
</evidence>
<feature type="compositionally biased region" description="Low complexity" evidence="7">
    <location>
        <begin position="809"/>
        <end position="821"/>
    </location>
</feature>
<keyword evidence="6" id="KW-0175">Coiled coil</keyword>
<evidence type="ECO:0000259" key="8">
    <source>
        <dbReference type="PROSITE" id="PS51299"/>
    </source>
</evidence>
<evidence type="ECO:0000313" key="9">
    <source>
        <dbReference type="EMBL" id="KAG8627620.1"/>
    </source>
</evidence>
<feature type="region of interest" description="Disordered" evidence="7">
    <location>
        <begin position="1"/>
        <end position="48"/>
    </location>
</feature>
<sequence>MSFTNGTSMSFAHPAQGQKNGATPSRSPYRSFQDSTQPPGPPFRSDKPQIYTAIYSGVKVYEMEVNGIACMRRRADGWLNATQILKVAGVDKGKRTKVLEKEIHIGEHEKRQGGYGRYQGTWISYDRGVQFCKQYGVEDVMRPLLEYDRENDGIEASQTQDTPTKEQAMAANRKRMYNTSTDQRNGNASNGTFFSNISPMSSVALSAMEKAARLNSSAPRGQQPRQSMQSASQPSMVSDHSFGGDMSMDASFANGVEPPRKRMRTDDGRPSLPVDVSMRSGTPTEPNESFVYQQASFPDPNYDGPPITLPPLPAPETPEAEERRAMLMDLFADQARIDYSTHPAFTQLNPEDYDLPLDASANTALHWAATLARVPLVRLLLQKGANMWRGNAAGQSALVAAVLVNNCSEHSCFPHLLELLSPLIEVRDAQGRTILHHIAVACGIKGRAPSSKYYLEALLEFLVRSATHASSSGQSSQDGLGALQSTGGPMSLMRFLSTIVNAQDKGGNTALNLVARIGNRSIIQQLLEIRADPTIANHKGVSARDFGVGVEAGFNGDMMSFSQSITNGLPTSQGADRQSQATNGDGDESMINASMLEEQNQDVITSLTSLLQSNLQNHKTLLQQKMTQIDALTTQIQELSSQQAAELQRFNDVKDKVRLREERERKIQNLSRFVSSSASRSNAATGSADDNISKRYRLPTHAENLSSAALRNLSVAQLRAISCGYERNNAALTQENQTLKSKSLDLESMYRRVISLCTSVAEDKVDEMLSGLVAAVESEGSSNPIALPAPQSRPASTQQAFSGAQDMPQASQRSQASQRAQDGSQLASVSGMGGLGVGRVREFLALVEGVNNQSPPAGTATGAGLLGNAGASQGALAGIGAFAASQGGRGFGGHVRGPSTASQGLGQGMMVEAA</sequence>
<keyword evidence="4" id="KW-0183">Conidiation</keyword>
<feature type="repeat" description="ANK" evidence="5">
    <location>
        <begin position="506"/>
        <end position="538"/>
    </location>
</feature>
<evidence type="ECO:0000256" key="3">
    <source>
        <dbReference type="ARBA" id="ARBA00023043"/>
    </source>
</evidence>
<feature type="region of interest" description="Disordered" evidence="7">
    <location>
        <begin position="564"/>
        <end position="588"/>
    </location>
</feature>
<dbReference type="InterPro" id="IPR036887">
    <property type="entry name" value="HTH_APSES_sf"/>
</dbReference>
<evidence type="ECO:0000256" key="2">
    <source>
        <dbReference type="ARBA" id="ARBA00022969"/>
    </source>
</evidence>
<dbReference type="SUPFAM" id="SSF54616">
    <property type="entry name" value="DNA-binding domain of Mlu1-box binding protein MBP1"/>
    <property type="match status" value="1"/>
</dbReference>
<dbReference type="GO" id="GO:0001228">
    <property type="term" value="F:DNA-binding transcription activator activity, RNA polymerase II-specific"/>
    <property type="evidence" value="ECO:0007669"/>
    <property type="project" value="UniProtKB-ARBA"/>
</dbReference>
<dbReference type="InterPro" id="IPR003163">
    <property type="entry name" value="Tscrpt_reg_HTH_APSES-type"/>
</dbReference>
<evidence type="ECO:0000313" key="10">
    <source>
        <dbReference type="Proteomes" id="UP000809789"/>
    </source>
</evidence>
<dbReference type="PROSITE" id="PS51299">
    <property type="entry name" value="HTH_APSES"/>
    <property type="match status" value="1"/>
</dbReference>
<organism evidence="9 10">
    <name type="scientific">Elsinoe batatas</name>
    <dbReference type="NCBI Taxonomy" id="2601811"/>
    <lineage>
        <taxon>Eukaryota</taxon>
        <taxon>Fungi</taxon>
        <taxon>Dikarya</taxon>
        <taxon>Ascomycota</taxon>
        <taxon>Pezizomycotina</taxon>
        <taxon>Dothideomycetes</taxon>
        <taxon>Dothideomycetidae</taxon>
        <taxon>Myriangiales</taxon>
        <taxon>Elsinoaceae</taxon>
        <taxon>Elsinoe</taxon>
    </lineage>
</organism>
<gene>
    <name evidence="9" type="ORF">KVT40_005103</name>
</gene>
<keyword evidence="3 5" id="KW-0040">ANK repeat</keyword>
<feature type="region of interest" description="Disordered" evidence="7">
    <location>
        <begin position="211"/>
        <end position="286"/>
    </location>
</feature>
<name>A0A8K0L299_9PEZI</name>
<dbReference type="GO" id="GO:0030907">
    <property type="term" value="C:MBF transcription complex"/>
    <property type="evidence" value="ECO:0007669"/>
    <property type="project" value="TreeGrafter"/>
</dbReference>
<dbReference type="OrthoDB" id="6718656at2759"/>
<dbReference type="Gene3D" id="1.25.40.20">
    <property type="entry name" value="Ankyrin repeat-containing domain"/>
    <property type="match status" value="1"/>
</dbReference>
<dbReference type="PANTHER" id="PTHR43828">
    <property type="entry name" value="ASPARAGINASE"/>
    <property type="match status" value="1"/>
</dbReference>
<dbReference type="GO" id="GO:0003677">
    <property type="term" value="F:DNA binding"/>
    <property type="evidence" value="ECO:0007669"/>
    <property type="project" value="InterPro"/>
</dbReference>
<feature type="coiled-coil region" evidence="6">
    <location>
        <begin position="615"/>
        <end position="642"/>
    </location>
</feature>
<dbReference type="GO" id="GO:0048315">
    <property type="term" value="P:conidium formation"/>
    <property type="evidence" value="ECO:0007669"/>
    <property type="project" value="UniProtKB-KW"/>
</dbReference>
<dbReference type="GO" id="GO:0033309">
    <property type="term" value="C:SBF transcription complex"/>
    <property type="evidence" value="ECO:0007669"/>
    <property type="project" value="TreeGrafter"/>
</dbReference>
<dbReference type="InterPro" id="IPR051642">
    <property type="entry name" value="SWI6-like"/>
</dbReference>
<feature type="compositionally biased region" description="Polar residues" evidence="7">
    <location>
        <begin position="17"/>
        <end position="37"/>
    </location>
</feature>
<proteinExistence type="predicted"/>
<feature type="compositionally biased region" description="Polar residues" evidence="7">
    <location>
        <begin position="1"/>
        <end position="10"/>
    </location>
</feature>
<dbReference type="Proteomes" id="UP000809789">
    <property type="component" value="Unassembled WGS sequence"/>
</dbReference>
<dbReference type="PANTHER" id="PTHR43828:SF3">
    <property type="entry name" value="CHROMO DOMAIN-CONTAINING PROTEIN"/>
    <property type="match status" value="1"/>
</dbReference>
<reference evidence="9" key="1">
    <citation type="submission" date="2021-07" db="EMBL/GenBank/DDBJ databases">
        <title>Elsinoe batatas strain:CRI-CJ2 Genome sequencing and assembly.</title>
        <authorList>
            <person name="Huang L."/>
        </authorList>
    </citation>
    <scope>NUCLEOTIDE SEQUENCE</scope>
    <source>
        <strain evidence="9">CRI-CJ2</strain>
    </source>
</reference>
<dbReference type="AlphaFoldDB" id="A0A8K0L299"/>
<dbReference type="InterPro" id="IPR036770">
    <property type="entry name" value="Ankyrin_rpt-contain_sf"/>
</dbReference>
<feature type="domain" description="HTH APSES-type" evidence="8">
    <location>
        <begin position="50"/>
        <end position="158"/>
    </location>
</feature>
<dbReference type="SMART" id="SM01252">
    <property type="entry name" value="KilA-N"/>
    <property type="match status" value="1"/>
</dbReference>
<feature type="compositionally biased region" description="Basic and acidic residues" evidence="7">
    <location>
        <begin position="258"/>
        <end position="269"/>
    </location>
</feature>
<evidence type="ECO:0000256" key="1">
    <source>
        <dbReference type="ARBA" id="ARBA00022737"/>
    </source>
</evidence>
<evidence type="ECO:0000256" key="4">
    <source>
        <dbReference type="ARBA" id="ARBA00023321"/>
    </source>
</evidence>
<feature type="compositionally biased region" description="Polar residues" evidence="7">
    <location>
        <begin position="214"/>
        <end position="238"/>
    </location>
</feature>
<feature type="compositionally biased region" description="Polar residues" evidence="7">
    <location>
        <begin position="793"/>
        <end position="802"/>
    </location>
</feature>
<dbReference type="GO" id="GO:0030435">
    <property type="term" value="P:sporulation resulting in formation of a cellular spore"/>
    <property type="evidence" value="ECO:0007669"/>
    <property type="project" value="UniProtKB-KW"/>
</dbReference>
<dbReference type="SUPFAM" id="SSF48403">
    <property type="entry name" value="Ankyrin repeat"/>
    <property type="match status" value="1"/>
</dbReference>
<dbReference type="FunFam" id="3.10.260.10:FF:000001">
    <property type="entry name" value="APSES transcription factor (MbpA)"/>
    <property type="match status" value="1"/>
</dbReference>
<dbReference type="PROSITE" id="PS50297">
    <property type="entry name" value="ANK_REP_REGION"/>
    <property type="match status" value="1"/>
</dbReference>
<dbReference type="GO" id="GO:0003713">
    <property type="term" value="F:transcription coactivator activity"/>
    <property type="evidence" value="ECO:0007669"/>
    <property type="project" value="TreeGrafter"/>
</dbReference>
<keyword evidence="10" id="KW-1185">Reference proteome</keyword>
<dbReference type="InterPro" id="IPR018004">
    <property type="entry name" value="KilA/APSES_HTH"/>
</dbReference>
<dbReference type="SMART" id="SM00248">
    <property type="entry name" value="ANK"/>
    <property type="match status" value="2"/>
</dbReference>
<feature type="compositionally biased region" description="Polar residues" evidence="7">
    <location>
        <begin position="564"/>
        <end position="583"/>
    </location>
</feature>
<dbReference type="Pfam" id="PF00023">
    <property type="entry name" value="Ank"/>
    <property type="match status" value="2"/>
</dbReference>
<dbReference type="InterPro" id="IPR002110">
    <property type="entry name" value="Ankyrin_rpt"/>
</dbReference>
<comment type="caution">
    <text evidence="9">The sequence shown here is derived from an EMBL/GenBank/DDBJ whole genome shotgun (WGS) entry which is preliminary data.</text>
</comment>
<feature type="region of interest" description="Disordered" evidence="7">
    <location>
        <begin position="781"/>
        <end position="828"/>
    </location>
</feature>
<feature type="repeat" description="ANK" evidence="5">
    <location>
        <begin position="360"/>
        <end position="392"/>
    </location>
</feature>
<dbReference type="EMBL" id="JAESVG020000005">
    <property type="protein sequence ID" value="KAG8627620.1"/>
    <property type="molecule type" value="Genomic_DNA"/>
</dbReference>